<proteinExistence type="predicted"/>
<protein>
    <submittedName>
        <fullName evidence="1">Uncharacterized protein</fullName>
    </submittedName>
</protein>
<dbReference type="EMBL" id="KT159937">
    <property type="protein sequence ID" value="AKR04136.1"/>
    <property type="molecule type" value="Genomic_DNA"/>
</dbReference>
<dbReference type="Proteomes" id="UP000105007">
    <property type="component" value="Segment"/>
</dbReference>
<keyword evidence="2" id="KW-1185">Reference proteome</keyword>
<gene>
    <name evidence="1" type="ORF">SGPV012</name>
</gene>
<dbReference type="GeneID" id="25392179"/>
<accession>A0A0H4XWF1</accession>
<evidence type="ECO:0000313" key="1">
    <source>
        <dbReference type="EMBL" id="AKR04136.1"/>
    </source>
</evidence>
<organism evidence="1 2">
    <name type="scientific">Salmon gill poxvirus</name>
    <dbReference type="NCBI Taxonomy" id="1680908"/>
    <lineage>
        <taxon>Viruses</taxon>
        <taxon>Varidnaviria</taxon>
        <taxon>Bamfordvirae</taxon>
        <taxon>Nucleocytoviricota</taxon>
        <taxon>Pokkesviricetes</taxon>
        <taxon>Chitovirales</taxon>
        <taxon>Poxviridae</taxon>
        <taxon>Chordopoxvirinae</taxon>
        <taxon>Salmonpoxvirus</taxon>
        <taxon>Salmonpoxvirus gillpox</taxon>
        <taxon>Salmon gillpox virus</taxon>
    </lineage>
</organism>
<dbReference type="KEGG" id="vg:25392179"/>
<name>A0A0H4XWF1_9POXV</name>
<sequence length="330" mass="37651">MAVFIPDPKYPNDRDLDDVAFPNIMCNVISVSELTDNTTTILFASMTNTHAPTFLRMIFHVAFPLRTKKFVITKTGTLFGGMGKDEGNLLVVGLSKGEWKHAKDLICFCTKLQGVYLMPNTESNQEAEDALNVKPHITMLFKHHDCIDTETSVDFHEGVSDAWNINTHMKPTSIVRTVMSGIDGKIKGKSKEYIRGIYTAMGVKMRILTSMYNITEGIFTHDVSTLPKYYIYTSEREYFDNQESSDDVDKIIKDQMGIEKNETLVSKRKFLNRFGTMLAILGTQKGQENRTFVVSTPDYWKLYFNIHWNFSPFCVFPEIFPQDETSSDSD</sequence>
<dbReference type="RefSeq" id="YP_009162384.1">
    <property type="nucleotide sequence ID" value="NC_027707.1"/>
</dbReference>
<evidence type="ECO:0000313" key="2">
    <source>
        <dbReference type="Proteomes" id="UP000105007"/>
    </source>
</evidence>
<reference evidence="1 2" key="1">
    <citation type="journal article" date="2015" name="J. Virol.">
        <title>Salmon gill poxvirus, the deepest representative of the Chordopoxvirinae.</title>
        <authorList>
            <person name="Gjessing M.C."/>
            <person name="Yutin N."/>
            <person name="Tengs T."/>
            <person name="Senkevich T."/>
            <person name="Koonin E.V."/>
            <person name="Ronning H.P."/>
            <person name="Alarson M."/>
            <person name="Ylving S."/>
            <person name="Lie K.-I."/>
            <person name="Saure B."/>
            <person name="Tran L."/>
            <person name="Moss B."/>
            <person name="Dale O.B."/>
        </authorList>
    </citation>
    <scope>NUCLEOTIDE SEQUENCE [LARGE SCALE GENOMIC DNA]</scope>
    <source>
        <strain evidence="1">2012-04-F277-L3G</strain>
    </source>
</reference>